<evidence type="ECO:0000313" key="2">
    <source>
        <dbReference type="EMBL" id="KAF7301700.1"/>
    </source>
</evidence>
<name>A0A8H6SL18_9AGAR</name>
<dbReference type="Pfam" id="PF13621">
    <property type="entry name" value="Cupin_8"/>
    <property type="match status" value="1"/>
</dbReference>
<protein>
    <submittedName>
        <fullName evidence="2">Clavaminate synthase-like protein</fullName>
    </submittedName>
</protein>
<dbReference type="InterPro" id="IPR041667">
    <property type="entry name" value="Cupin_8"/>
</dbReference>
<feature type="domain" description="JmjC" evidence="1">
    <location>
        <begin position="142"/>
        <end position="308"/>
    </location>
</feature>
<dbReference type="RefSeq" id="XP_037219700.1">
    <property type="nucleotide sequence ID" value="XM_037364056.1"/>
</dbReference>
<sequence>MGERACILEQLSSEYHDFNGSGYLVLNEPPTPIQFSRLVHISRPVLIMGVDMIASRSWTDEYLSEALGNNTISVAVTPDGRADAVTLGPDGQSYFVEPAVEQMSMSDFLSKLAKDDQHSDVYYLQSQNGNVYSSAFFDGTDNKSEFDALREDIPSEIDWCSEALGRNPDAVNLWIGSRRSSTSLHSDPYENIYHVVRGAKHFILLPPTEGWCLQERLYPHARWTRSHPNEPLNVVPSQNTPPVRWASVSPQQLPEFTHPIHITVNAGETLYLPPGWWHYVLQDDATIALNYWYDMEMQGLGFTILNFLRGEAES</sequence>
<dbReference type="GeneID" id="59346572"/>
<comment type="caution">
    <text evidence="2">The sequence shown here is derived from an EMBL/GenBank/DDBJ whole genome shotgun (WGS) entry which is preliminary data.</text>
</comment>
<dbReference type="SMART" id="SM00558">
    <property type="entry name" value="JmjC"/>
    <property type="match status" value="1"/>
</dbReference>
<organism evidence="2 3">
    <name type="scientific">Mycena indigotica</name>
    <dbReference type="NCBI Taxonomy" id="2126181"/>
    <lineage>
        <taxon>Eukaryota</taxon>
        <taxon>Fungi</taxon>
        <taxon>Dikarya</taxon>
        <taxon>Basidiomycota</taxon>
        <taxon>Agaricomycotina</taxon>
        <taxon>Agaricomycetes</taxon>
        <taxon>Agaricomycetidae</taxon>
        <taxon>Agaricales</taxon>
        <taxon>Marasmiineae</taxon>
        <taxon>Mycenaceae</taxon>
        <taxon>Mycena</taxon>
    </lineage>
</organism>
<dbReference type="OrthoDB" id="424465at2759"/>
<dbReference type="InterPro" id="IPR014710">
    <property type="entry name" value="RmlC-like_jellyroll"/>
</dbReference>
<dbReference type="SUPFAM" id="SSF51197">
    <property type="entry name" value="Clavaminate synthase-like"/>
    <property type="match status" value="1"/>
</dbReference>
<keyword evidence="3" id="KW-1185">Reference proteome</keyword>
<dbReference type="PROSITE" id="PS51184">
    <property type="entry name" value="JMJC"/>
    <property type="match status" value="1"/>
</dbReference>
<dbReference type="Gene3D" id="2.60.120.10">
    <property type="entry name" value="Jelly Rolls"/>
    <property type="match status" value="1"/>
</dbReference>
<dbReference type="AlphaFoldDB" id="A0A8H6SL18"/>
<reference evidence="2" key="1">
    <citation type="submission" date="2020-05" db="EMBL/GenBank/DDBJ databases">
        <title>Mycena genomes resolve the evolution of fungal bioluminescence.</title>
        <authorList>
            <person name="Tsai I.J."/>
        </authorList>
    </citation>
    <scope>NUCLEOTIDE SEQUENCE</scope>
    <source>
        <strain evidence="2">171206Taipei</strain>
    </source>
</reference>
<dbReference type="Proteomes" id="UP000636479">
    <property type="component" value="Unassembled WGS sequence"/>
</dbReference>
<gene>
    <name evidence="2" type="ORF">MIND_00735500</name>
</gene>
<dbReference type="EMBL" id="JACAZF010000006">
    <property type="protein sequence ID" value="KAF7301700.1"/>
    <property type="molecule type" value="Genomic_DNA"/>
</dbReference>
<evidence type="ECO:0000313" key="3">
    <source>
        <dbReference type="Proteomes" id="UP000636479"/>
    </source>
</evidence>
<dbReference type="PANTHER" id="PTHR12461:SF99">
    <property type="entry name" value="BIFUNCTIONAL PEPTIDASE AND (3S)-LYSYL HYDROXYLASE JMJD7"/>
    <property type="match status" value="1"/>
</dbReference>
<accession>A0A8H6SL18</accession>
<evidence type="ECO:0000259" key="1">
    <source>
        <dbReference type="PROSITE" id="PS51184"/>
    </source>
</evidence>
<proteinExistence type="predicted"/>
<dbReference type="PANTHER" id="PTHR12461">
    <property type="entry name" value="HYPOXIA-INDUCIBLE FACTOR 1 ALPHA INHIBITOR-RELATED"/>
    <property type="match status" value="1"/>
</dbReference>
<dbReference type="InterPro" id="IPR003347">
    <property type="entry name" value="JmjC_dom"/>
</dbReference>